<dbReference type="Gene3D" id="1.10.510.10">
    <property type="entry name" value="Transferase(Phosphotransferase) domain 1"/>
    <property type="match status" value="1"/>
</dbReference>
<name>A0A7S4E903_9STRA</name>
<dbReference type="PANTHER" id="PTHR45890">
    <property type="entry name" value="AARF DOMAIN CONTAINING KINASE 2 (PREDICTED)"/>
    <property type="match status" value="1"/>
</dbReference>
<dbReference type="PANTHER" id="PTHR45890:SF1">
    <property type="entry name" value="AARF DOMAIN CONTAINING KINASE 2"/>
    <property type="match status" value="1"/>
</dbReference>
<dbReference type="GO" id="GO:0005739">
    <property type="term" value="C:mitochondrion"/>
    <property type="evidence" value="ECO:0007669"/>
    <property type="project" value="TreeGrafter"/>
</dbReference>
<evidence type="ECO:0000313" key="2">
    <source>
        <dbReference type="EMBL" id="CAE0697741.1"/>
    </source>
</evidence>
<organism evidence="2">
    <name type="scientific">Pelagomonas calceolata</name>
    <dbReference type="NCBI Taxonomy" id="35677"/>
    <lineage>
        <taxon>Eukaryota</taxon>
        <taxon>Sar</taxon>
        <taxon>Stramenopiles</taxon>
        <taxon>Ochrophyta</taxon>
        <taxon>Pelagophyceae</taxon>
        <taxon>Pelagomonadales</taxon>
        <taxon>Pelagomonadaceae</taxon>
        <taxon>Pelagomonas</taxon>
    </lineage>
</organism>
<proteinExistence type="predicted"/>
<dbReference type="EMBL" id="HBIW01015282">
    <property type="protein sequence ID" value="CAE0697741.1"/>
    <property type="molecule type" value="Transcribed_RNA"/>
</dbReference>
<protein>
    <recommendedName>
        <fullName evidence="1">ABC1 atypical kinase-like domain-containing protein</fullName>
    </recommendedName>
</protein>
<sequence>MDMRAEADNLERLRENFRNQSSVSFPAPRRALVSEDVLVEDFVEGPSMREYLKRDVDDARRKALARVGVDAVCKMIFHDNLLHGDLHPGNILVTRDATRDPAVCFLDAGICVELGAKEHVHLVRVLSALMRHDGDAAGRLLCKGMDGARALNNGFGTDEAWQRAQDSFCECMRDITSRSVEEEFFNKYSEYASRIFAEAEKCRVALEGFFVSTAVAIRVMEGVANALDPDVPIGQLALKWIASSPYVAAGLTRS</sequence>
<dbReference type="InterPro" id="IPR004147">
    <property type="entry name" value="ABC1_dom"/>
</dbReference>
<accession>A0A7S4E903</accession>
<dbReference type="Pfam" id="PF03109">
    <property type="entry name" value="ABC1"/>
    <property type="match status" value="1"/>
</dbReference>
<dbReference type="SUPFAM" id="SSF56112">
    <property type="entry name" value="Protein kinase-like (PK-like)"/>
    <property type="match status" value="1"/>
</dbReference>
<feature type="domain" description="ABC1 atypical kinase-like" evidence="1">
    <location>
        <begin position="1"/>
        <end position="136"/>
    </location>
</feature>
<gene>
    <name evidence="2" type="ORF">PCAL00307_LOCUS13177</name>
</gene>
<reference evidence="2" key="1">
    <citation type="submission" date="2021-01" db="EMBL/GenBank/DDBJ databases">
        <authorList>
            <person name="Corre E."/>
            <person name="Pelletier E."/>
            <person name="Niang G."/>
            <person name="Scheremetjew M."/>
            <person name="Finn R."/>
            <person name="Kale V."/>
            <person name="Holt S."/>
            <person name="Cochrane G."/>
            <person name="Meng A."/>
            <person name="Brown T."/>
            <person name="Cohen L."/>
        </authorList>
    </citation>
    <scope>NUCLEOTIDE SEQUENCE</scope>
    <source>
        <strain evidence="2">CCMP1756</strain>
    </source>
</reference>
<dbReference type="InterPro" id="IPR052402">
    <property type="entry name" value="ADCK_kinase"/>
</dbReference>
<evidence type="ECO:0000259" key="1">
    <source>
        <dbReference type="Pfam" id="PF03109"/>
    </source>
</evidence>
<dbReference type="InterPro" id="IPR011009">
    <property type="entry name" value="Kinase-like_dom_sf"/>
</dbReference>
<dbReference type="AlphaFoldDB" id="A0A7S4E903"/>